<dbReference type="AlphaFoldDB" id="A0A1G5S286"/>
<dbReference type="PANTHER" id="PTHR36432">
    <property type="match status" value="1"/>
</dbReference>
<accession>A0A1G5S286</accession>
<dbReference type="InterPro" id="IPR037914">
    <property type="entry name" value="SpoVT-AbrB_sf"/>
</dbReference>
<dbReference type="InterPro" id="IPR052731">
    <property type="entry name" value="B_subtilis_Trans_State_Reg"/>
</dbReference>
<evidence type="ECO:0000259" key="1">
    <source>
        <dbReference type="SMART" id="SM00966"/>
    </source>
</evidence>
<organism evidence="2 3">
    <name type="scientific">Acidaminobacter hydrogenoformans DSM 2784</name>
    <dbReference type="NCBI Taxonomy" id="1120920"/>
    <lineage>
        <taxon>Bacteria</taxon>
        <taxon>Bacillati</taxon>
        <taxon>Bacillota</taxon>
        <taxon>Clostridia</taxon>
        <taxon>Peptostreptococcales</taxon>
        <taxon>Acidaminobacteraceae</taxon>
        <taxon>Acidaminobacter</taxon>
    </lineage>
</organism>
<dbReference type="SMART" id="SM00966">
    <property type="entry name" value="SpoVT_AbrB"/>
    <property type="match status" value="1"/>
</dbReference>
<dbReference type="RefSeq" id="WP_092591562.1">
    <property type="nucleotide sequence ID" value="NZ_FMWL01000012.1"/>
</dbReference>
<feature type="domain" description="SpoVT-AbrB" evidence="1">
    <location>
        <begin position="8"/>
        <end position="51"/>
    </location>
</feature>
<dbReference type="SUPFAM" id="SSF89447">
    <property type="entry name" value="AbrB/MazE/MraZ-like"/>
    <property type="match status" value="1"/>
</dbReference>
<evidence type="ECO:0000313" key="3">
    <source>
        <dbReference type="Proteomes" id="UP000199208"/>
    </source>
</evidence>
<dbReference type="InterPro" id="IPR007159">
    <property type="entry name" value="SpoVT-AbrB_dom"/>
</dbReference>
<dbReference type="Proteomes" id="UP000199208">
    <property type="component" value="Unassembled WGS sequence"/>
</dbReference>
<dbReference type="Gene3D" id="2.10.260.10">
    <property type="match status" value="1"/>
</dbReference>
<dbReference type="Pfam" id="PF04014">
    <property type="entry name" value="MazE_antitoxin"/>
    <property type="match status" value="1"/>
</dbReference>
<dbReference type="NCBIfam" id="TIGR01439">
    <property type="entry name" value="lp_hng_hel_AbrB"/>
    <property type="match status" value="1"/>
</dbReference>
<sequence length="82" mass="9513">MKSAGIIRQVDELGQVVLPIELRKQFGIMERDYLEVFIKDDTMTLKKCTPHCSLCDKTKDIIKIKGKFYCYECIKHMKEAGV</sequence>
<evidence type="ECO:0000313" key="2">
    <source>
        <dbReference type="EMBL" id="SCZ80423.1"/>
    </source>
</evidence>
<dbReference type="STRING" id="1120920.SAMN03080599_02263"/>
<name>A0A1G5S286_9FIRM</name>
<protein>
    <submittedName>
        <fullName evidence="2">Transcriptional pleiotropic regulator of transition state genes</fullName>
    </submittedName>
</protein>
<gene>
    <name evidence="2" type="ORF">SAMN03080599_02263</name>
</gene>
<dbReference type="OrthoDB" id="9782993at2"/>
<proteinExistence type="predicted"/>
<keyword evidence="3" id="KW-1185">Reference proteome</keyword>
<dbReference type="GO" id="GO:0003677">
    <property type="term" value="F:DNA binding"/>
    <property type="evidence" value="ECO:0007669"/>
    <property type="project" value="InterPro"/>
</dbReference>
<dbReference type="EMBL" id="FMWL01000012">
    <property type="protein sequence ID" value="SCZ80423.1"/>
    <property type="molecule type" value="Genomic_DNA"/>
</dbReference>
<reference evidence="2 3" key="1">
    <citation type="submission" date="2016-10" db="EMBL/GenBank/DDBJ databases">
        <authorList>
            <person name="de Groot N.N."/>
        </authorList>
    </citation>
    <scope>NUCLEOTIDE SEQUENCE [LARGE SCALE GENOMIC DNA]</scope>
    <source>
        <strain evidence="2 3">DSM 2784</strain>
    </source>
</reference>
<dbReference type="PANTHER" id="PTHR36432:SF4">
    <property type="entry name" value="TRANSITION STATE REGULATOR ABH-RELATED"/>
    <property type="match status" value="1"/>
</dbReference>